<name>A0A017TDK0_9BACT</name>
<dbReference type="Proteomes" id="UP000019678">
    <property type="component" value="Unassembled WGS sequence"/>
</dbReference>
<gene>
    <name evidence="2" type="ORF">CAP_0803</name>
</gene>
<dbReference type="OrthoDB" id="5531318at2"/>
<dbReference type="AlphaFoldDB" id="A0A017TDK0"/>
<evidence type="ECO:0000256" key="1">
    <source>
        <dbReference type="SAM" id="MobiDB-lite"/>
    </source>
</evidence>
<reference evidence="2 3" key="1">
    <citation type="submission" date="2013-05" db="EMBL/GenBank/DDBJ databases">
        <title>Genome assembly of Chondromyces apiculatus DSM 436.</title>
        <authorList>
            <person name="Sharma G."/>
            <person name="Khatri I."/>
            <person name="Kaur C."/>
            <person name="Mayilraj S."/>
            <person name="Subramanian S."/>
        </authorList>
    </citation>
    <scope>NUCLEOTIDE SEQUENCE [LARGE SCALE GENOMIC DNA]</scope>
    <source>
        <strain evidence="2 3">DSM 436</strain>
    </source>
</reference>
<organism evidence="2 3">
    <name type="scientific">Chondromyces apiculatus DSM 436</name>
    <dbReference type="NCBI Taxonomy" id="1192034"/>
    <lineage>
        <taxon>Bacteria</taxon>
        <taxon>Pseudomonadati</taxon>
        <taxon>Myxococcota</taxon>
        <taxon>Polyangia</taxon>
        <taxon>Polyangiales</taxon>
        <taxon>Polyangiaceae</taxon>
        <taxon>Chondromyces</taxon>
    </lineage>
</organism>
<feature type="compositionally biased region" description="Low complexity" evidence="1">
    <location>
        <begin position="162"/>
        <end position="180"/>
    </location>
</feature>
<comment type="caution">
    <text evidence="2">The sequence shown here is derived from an EMBL/GenBank/DDBJ whole genome shotgun (WGS) entry which is preliminary data.</text>
</comment>
<dbReference type="EMBL" id="ASRX01000011">
    <property type="protein sequence ID" value="EYF07324.1"/>
    <property type="molecule type" value="Genomic_DNA"/>
</dbReference>
<accession>A0A017TDK0</accession>
<evidence type="ECO:0000313" key="2">
    <source>
        <dbReference type="EMBL" id="EYF07324.1"/>
    </source>
</evidence>
<feature type="compositionally biased region" description="Basic and acidic residues" evidence="1">
    <location>
        <begin position="139"/>
        <end position="152"/>
    </location>
</feature>
<keyword evidence="3" id="KW-1185">Reference proteome</keyword>
<sequence>MSAQSKIYDGSHSLTLTALQGRLMDLDGCRGLRTDQDGFVHVVVELEHALPVSGANAGVPPDVAEHFTRCNEMVTQIDQHLTVALKMVEVLRESRAFYVDARNNDVSLIVDAIRSRAQRWKDPSLLLPFGRTLAYARQNADKSARTRRRNAEAAEAAEADVNEATKPTKAAGTAGAAAVS</sequence>
<feature type="region of interest" description="Disordered" evidence="1">
    <location>
        <begin position="138"/>
        <end position="180"/>
    </location>
</feature>
<evidence type="ECO:0000313" key="3">
    <source>
        <dbReference type="Proteomes" id="UP000019678"/>
    </source>
</evidence>
<proteinExistence type="predicted"/>
<protein>
    <submittedName>
        <fullName evidence="2">Uncharacterized protein</fullName>
    </submittedName>
</protein>
<dbReference type="RefSeq" id="WP_156040621.1">
    <property type="nucleotide sequence ID" value="NZ_ASRX01000011.1"/>
</dbReference>